<dbReference type="AlphaFoldDB" id="A0A7X1FNX1"/>
<comment type="caution">
    <text evidence="1">The sequence shown here is derived from an EMBL/GenBank/DDBJ whole genome shotgun (WGS) entry which is preliminary data.</text>
</comment>
<proteinExistence type="predicted"/>
<dbReference type="Gene3D" id="3.40.50.720">
    <property type="entry name" value="NAD(P)-binding Rossmann-like Domain"/>
    <property type="match status" value="1"/>
</dbReference>
<protein>
    <submittedName>
        <fullName evidence="1">Ornithine cyclodeaminase family protein</fullName>
    </submittedName>
</protein>
<dbReference type="PANTHER" id="PTHR13812">
    <property type="entry name" value="KETIMINE REDUCTASE MU-CRYSTALLIN"/>
    <property type="match status" value="1"/>
</dbReference>
<dbReference type="InterPro" id="IPR003462">
    <property type="entry name" value="ODC_Mu_crystall"/>
</dbReference>
<gene>
    <name evidence="1" type="ORF">H7F51_01735</name>
</gene>
<accession>A0A7X1FNX1</accession>
<dbReference type="InterPro" id="IPR023401">
    <property type="entry name" value="ODC_N"/>
</dbReference>
<keyword evidence="2" id="KW-1185">Reference proteome</keyword>
<evidence type="ECO:0000313" key="2">
    <source>
        <dbReference type="Proteomes" id="UP000566813"/>
    </source>
</evidence>
<organism evidence="1 2">
    <name type="scientific">Novosphingobium flavum</name>
    <dbReference type="NCBI Taxonomy" id="1778672"/>
    <lineage>
        <taxon>Bacteria</taxon>
        <taxon>Pseudomonadati</taxon>
        <taxon>Pseudomonadota</taxon>
        <taxon>Alphaproteobacteria</taxon>
        <taxon>Sphingomonadales</taxon>
        <taxon>Sphingomonadaceae</taxon>
        <taxon>Novosphingobium</taxon>
    </lineage>
</organism>
<sequence length="340" mass="36306">MLLIREAAIQAAMQGVDIIGGLERLLARPGEDELELPPRLTINDRMGGFLRMMPAICYGIGYSGVKTMNLHAQQGVRYMIQLIRIADGATVALMDANWITAYRTAAAAAIAAKHLKPAKAETITVIGSGVQARALLDSTLQVVPVKRVWISSPTAANRERMAADMAALFPDVEIAPADDSAAAIGAADIVLSGYRAKNFPVIFAKDLKPGALVCGISSVRPQHREVDVSIWADSRVVADDIEHVLESGDGRLAAEKGLVGPGRVIELWEVLRNPALGRRSAGETVLYKAVGTAEQDIALAAIVYDRVVALGLGEDLGDFPECRPIQSERDKQAIADAKVV</sequence>
<dbReference type="Proteomes" id="UP000566813">
    <property type="component" value="Unassembled WGS sequence"/>
</dbReference>
<dbReference type="Pfam" id="PF02423">
    <property type="entry name" value="OCD_Mu_crystall"/>
    <property type="match status" value="1"/>
</dbReference>
<reference evidence="1 2" key="1">
    <citation type="submission" date="2020-08" db="EMBL/GenBank/DDBJ databases">
        <title>The genome sequence of type strain Novosphingobium flavum NBRC 111647.</title>
        <authorList>
            <person name="Liu Y."/>
        </authorList>
    </citation>
    <scope>NUCLEOTIDE SEQUENCE [LARGE SCALE GENOMIC DNA]</scope>
    <source>
        <strain evidence="1 2">NBRC 111647</strain>
    </source>
</reference>
<dbReference type="EMBL" id="JACLAW010000001">
    <property type="protein sequence ID" value="MBC2664233.1"/>
    <property type="molecule type" value="Genomic_DNA"/>
</dbReference>
<dbReference type="PIRSF" id="PIRSF001439">
    <property type="entry name" value="CryM"/>
    <property type="match status" value="1"/>
</dbReference>
<evidence type="ECO:0000313" key="1">
    <source>
        <dbReference type="EMBL" id="MBC2664233.1"/>
    </source>
</evidence>
<dbReference type="GO" id="GO:0005737">
    <property type="term" value="C:cytoplasm"/>
    <property type="evidence" value="ECO:0007669"/>
    <property type="project" value="TreeGrafter"/>
</dbReference>
<dbReference type="SUPFAM" id="SSF51735">
    <property type="entry name" value="NAD(P)-binding Rossmann-fold domains"/>
    <property type="match status" value="1"/>
</dbReference>
<dbReference type="RefSeq" id="WP_185662470.1">
    <property type="nucleotide sequence ID" value="NZ_JACLAW010000001.1"/>
</dbReference>
<dbReference type="Gene3D" id="3.30.1780.10">
    <property type="entry name" value="ornithine cyclodeaminase, domain 1"/>
    <property type="match status" value="1"/>
</dbReference>
<dbReference type="PANTHER" id="PTHR13812:SF19">
    <property type="entry name" value="KETIMINE REDUCTASE MU-CRYSTALLIN"/>
    <property type="match status" value="1"/>
</dbReference>
<dbReference type="InterPro" id="IPR036291">
    <property type="entry name" value="NAD(P)-bd_dom_sf"/>
</dbReference>
<name>A0A7X1FNX1_9SPHN</name>